<evidence type="ECO:0000313" key="15">
    <source>
        <dbReference type="EMBL" id="KAJ2679919.1"/>
    </source>
</evidence>
<accession>A0A9W8KZT5</accession>
<dbReference type="SUPFAM" id="SSF52343">
    <property type="entry name" value="Ferredoxin reductase-like, C-terminal NADP-linked domain"/>
    <property type="match status" value="1"/>
</dbReference>
<dbReference type="InterPro" id="IPR017938">
    <property type="entry name" value="Riboflavin_synthase-like_b-brl"/>
</dbReference>
<dbReference type="PANTHER" id="PTHR19384:SF84">
    <property type="entry name" value="METHIONINE SYNTHASE REDUCTASE"/>
    <property type="match status" value="1"/>
</dbReference>
<dbReference type="PROSITE" id="PS50902">
    <property type="entry name" value="FLAVODOXIN_LIKE"/>
    <property type="match status" value="1"/>
</dbReference>
<proteinExistence type="predicted"/>
<keyword evidence="6" id="KW-0949">S-adenosyl-L-methionine</keyword>
<evidence type="ECO:0000256" key="6">
    <source>
        <dbReference type="ARBA" id="ARBA00022691"/>
    </source>
</evidence>
<evidence type="ECO:0000256" key="11">
    <source>
        <dbReference type="ARBA" id="ARBA00039088"/>
    </source>
</evidence>
<dbReference type="InterPro" id="IPR023173">
    <property type="entry name" value="NADPH_Cyt_P450_Rdtase_alpha"/>
</dbReference>
<dbReference type="EC" id="1.16.1.8" evidence="11"/>
<dbReference type="Gene3D" id="1.20.990.10">
    <property type="entry name" value="NADPH-cytochrome p450 Reductase, Chain A, domain 3"/>
    <property type="match status" value="1"/>
</dbReference>
<evidence type="ECO:0000256" key="3">
    <source>
        <dbReference type="ARBA" id="ARBA00022605"/>
    </source>
</evidence>
<feature type="domain" description="Flavodoxin-like" evidence="13">
    <location>
        <begin position="13"/>
        <end position="156"/>
    </location>
</feature>
<gene>
    <name evidence="15" type="ORF">GGI25_001108</name>
</gene>
<keyword evidence="3" id="KW-0028">Amino-acid biosynthesis</keyword>
<evidence type="ECO:0000259" key="14">
    <source>
        <dbReference type="PROSITE" id="PS51384"/>
    </source>
</evidence>
<evidence type="ECO:0000313" key="16">
    <source>
        <dbReference type="Proteomes" id="UP001151518"/>
    </source>
</evidence>
<dbReference type="FunFam" id="3.40.50.360:FF:000059">
    <property type="entry name" value="5-methyltetrahydrofolate-homocysteine methyltransferase reductase"/>
    <property type="match status" value="1"/>
</dbReference>
<dbReference type="SUPFAM" id="SSF52218">
    <property type="entry name" value="Flavoproteins"/>
    <property type="match status" value="1"/>
</dbReference>
<dbReference type="InterPro" id="IPR029039">
    <property type="entry name" value="Flavoprotein-like_sf"/>
</dbReference>
<dbReference type="GO" id="GO:0050667">
    <property type="term" value="P:homocysteine metabolic process"/>
    <property type="evidence" value="ECO:0007669"/>
    <property type="project" value="TreeGrafter"/>
</dbReference>
<dbReference type="EMBL" id="JANBTW010000008">
    <property type="protein sequence ID" value="KAJ2679919.1"/>
    <property type="molecule type" value="Genomic_DNA"/>
</dbReference>
<dbReference type="AlphaFoldDB" id="A0A9W8KZT5"/>
<sequence length="766" mass="84342">MPDTTATFVDPQVAFLYASQTGNAESISYNLYEDAVKRGYNASWHVLDDHQKFDFNSLRTAIFVVSTTGDGDPPDNSTKFWRALRKSTRSNPSAYSHLRYAILGLGDTNYSNFCNTAMRLDRQLTDSGATSFYAKGLADDGTGLEEVVEPWIDGLWPALAKIAHCNSGSTVAENEGSDKLDVIPSNENSEAADNADSAAAAIEKLAVSDKAAPTSISELPTHTSQPLVLDFSPLATLKAISGAPRVPASVCTISHLDNTAETTFRVQSVLPHNLECPPWYTDLTSQKSDGAATDEQDKSLAPFLATIKASKQITTTESLKRTLLVDFDISDSTADHVRNSWQAGDAFNIFAPNDIHMVSALFGRLDVSAVDGQRPILLSKKDEKIELPAHLQRFSTTPASMHDMFVWAIDVTSAPRKQLLRVLADHCSESAERDRLLYLSSRQGTKTFEELRRQSPTLVDTLHAFPSCKPPVERLIELLPPLVPRSYSICNAPQSNPSLWRIAFNVVEYELEVVDPFSSEEDGSSAQPVKISRHGVCTPWLEQISCKRNMPKTLVAKRPNISGFRLPLVPSGVDQRPVLMIGPGTGVAPFIGFLEQRAKELGTARIDPLSEQAPLTWLFFGCRNSKHDYLFKEDIEHWQKSGVLSRLSLCFSRDPQAREQFGAPKYVQDAMMLNEAEIADLLINKNALVYVCGDAKGMGKDVNSALADILCSYTVSHPECVKALLAGTSGANANTNEQQQPLTLAQALQVLMRWSTERRYLRDLWA</sequence>
<dbReference type="GO" id="GO:0005829">
    <property type="term" value="C:cytosol"/>
    <property type="evidence" value="ECO:0007669"/>
    <property type="project" value="TreeGrafter"/>
</dbReference>
<feature type="domain" description="FAD-binding FR-type" evidence="14">
    <location>
        <begin position="300"/>
        <end position="567"/>
    </location>
</feature>
<evidence type="ECO:0000256" key="1">
    <source>
        <dbReference type="ARBA" id="ARBA00001917"/>
    </source>
</evidence>
<evidence type="ECO:0000256" key="12">
    <source>
        <dbReference type="ARBA" id="ARBA00040659"/>
    </source>
</evidence>
<dbReference type="FunFam" id="1.20.990.10:FF:000007">
    <property type="entry name" value="Methionine synthase reductase"/>
    <property type="match status" value="1"/>
</dbReference>
<keyword evidence="4" id="KW-0285">Flavoprotein</keyword>
<dbReference type="GO" id="GO:0030586">
    <property type="term" value="F:[methionine synthase] reductase (NADPH) activity"/>
    <property type="evidence" value="ECO:0007669"/>
    <property type="project" value="UniProtKB-EC"/>
</dbReference>
<evidence type="ECO:0000256" key="4">
    <source>
        <dbReference type="ARBA" id="ARBA00022630"/>
    </source>
</evidence>
<evidence type="ECO:0000256" key="5">
    <source>
        <dbReference type="ARBA" id="ARBA00022643"/>
    </source>
</evidence>
<organism evidence="15 16">
    <name type="scientific">Coemansia spiralis</name>
    <dbReference type="NCBI Taxonomy" id="417178"/>
    <lineage>
        <taxon>Eukaryota</taxon>
        <taxon>Fungi</taxon>
        <taxon>Fungi incertae sedis</taxon>
        <taxon>Zoopagomycota</taxon>
        <taxon>Kickxellomycotina</taxon>
        <taxon>Kickxellomycetes</taxon>
        <taxon>Kickxellales</taxon>
        <taxon>Kickxellaceae</taxon>
        <taxon>Coemansia</taxon>
    </lineage>
</organism>
<keyword evidence="10" id="KW-0486">Methionine biosynthesis</keyword>
<evidence type="ECO:0000256" key="9">
    <source>
        <dbReference type="ARBA" id="ARBA00023002"/>
    </source>
</evidence>
<keyword evidence="8" id="KW-0521">NADP</keyword>
<dbReference type="Gene3D" id="3.40.50.80">
    <property type="entry name" value="Nucleotide-binding domain of ferredoxin-NADP reductase (FNR) module"/>
    <property type="match status" value="1"/>
</dbReference>
<dbReference type="PRINTS" id="PR00371">
    <property type="entry name" value="FPNCR"/>
</dbReference>
<name>A0A9W8KZT5_9FUNG</name>
<dbReference type="Gene3D" id="2.40.30.10">
    <property type="entry name" value="Translation factors"/>
    <property type="match status" value="1"/>
</dbReference>
<dbReference type="GO" id="GO:0010181">
    <property type="term" value="F:FMN binding"/>
    <property type="evidence" value="ECO:0007669"/>
    <property type="project" value="InterPro"/>
</dbReference>
<reference evidence="15" key="1">
    <citation type="submission" date="2022-07" db="EMBL/GenBank/DDBJ databases">
        <title>Phylogenomic reconstructions and comparative analyses of Kickxellomycotina fungi.</title>
        <authorList>
            <person name="Reynolds N.K."/>
            <person name="Stajich J.E."/>
            <person name="Barry K."/>
            <person name="Grigoriev I.V."/>
            <person name="Crous P."/>
            <person name="Smith M.E."/>
        </authorList>
    </citation>
    <scope>NUCLEOTIDE SEQUENCE</scope>
    <source>
        <strain evidence="15">NRRL 3115</strain>
    </source>
</reference>
<dbReference type="PROSITE" id="PS51384">
    <property type="entry name" value="FAD_FR"/>
    <property type="match status" value="1"/>
</dbReference>
<dbReference type="InterPro" id="IPR003097">
    <property type="entry name" value="CysJ-like_FAD-binding"/>
</dbReference>
<dbReference type="InterPro" id="IPR001094">
    <property type="entry name" value="Flavdoxin-like"/>
</dbReference>
<comment type="cofactor">
    <cofactor evidence="1">
        <name>FMN</name>
        <dbReference type="ChEBI" id="CHEBI:58210"/>
    </cofactor>
</comment>
<evidence type="ECO:0000259" key="13">
    <source>
        <dbReference type="PROSITE" id="PS50902"/>
    </source>
</evidence>
<evidence type="ECO:0000256" key="2">
    <source>
        <dbReference type="ARBA" id="ARBA00001974"/>
    </source>
</evidence>
<keyword evidence="9" id="KW-0560">Oxidoreductase</keyword>
<dbReference type="SUPFAM" id="SSF63380">
    <property type="entry name" value="Riboflavin synthase domain-like"/>
    <property type="match status" value="1"/>
</dbReference>
<dbReference type="PANTHER" id="PTHR19384">
    <property type="entry name" value="NITRIC OXIDE SYNTHASE-RELATED"/>
    <property type="match status" value="1"/>
</dbReference>
<keyword evidence="7" id="KW-0274">FAD</keyword>
<dbReference type="Gene3D" id="3.40.50.360">
    <property type="match status" value="1"/>
</dbReference>
<dbReference type="Proteomes" id="UP001151518">
    <property type="component" value="Unassembled WGS sequence"/>
</dbReference>
<dbReference type="PRINTS" id="PR00369">
    <property type="entry name" value="FLAVODOXIN"/>
</dbReference>
<dbReference type="Pfam" id="PF00667">
    <property type="entry name" value="FAD_binding_1"/>
    <property type="match status" value="1"/>
</dbReference>
<dbReference type="OrthoDB" id="1856718at2759"/>
<evidence type="ECO:0000256" key="7">
    <source>
        <dbReference type="ARBA" id="ARBA00022827"/>
    </source>
</evidence>
<dbReference type="Pfam" id="PF00258">
    <property type="entry name" value="Flavodoxin_1"/>
    <property type="match status" value="1"/>
</dbReference>
<keyword evidence="5" id="KW-0288">FMN</keyword>
<evidence type="ECO:0000256" key="10">
    <source>
        <dbReference type="ARBA" id="ARBA00023167"/>
    </source>
</evidence>
<dbReference type="InterPro" id="IPR001709">
    <property type="entry name" value="Flavoprot_Pyr_Nucl_cyt_Rdtase"/>
</dbReference>
<dbReference type="GO" id="GO:0009086">
    <property type="term" value="P:methionine biosynthetic process"/>
    <property type="evidence" value="ECO:0007669"/>
    <property type="project" value="UniProtKB-KW"/>
</dbReference>
<comment type="caution">
    <text evidence="15">The sequence shown here is derived from an EMBL/GenBank/DDBJ whole genome shotgun (WGS) entry which is preliminary data.</text>
</comment>
<dbReference type="InterPro" id="IPR017927">
    <property type="entry name" value="FAD-bd_FR_type"/>
</dbReference>
<comment type="cofactor">
    <cofactor evidence="2">
        <name>FAD</name>
        <dbReference type="ChEBI" id="CHEBI:57692"/>
    </cofactor>
</comment>
<dbReference type="InterPro" id="IPR008254">
    <property type="entry name" value="Flavodoxin/NO_synth"/>
</dbReference>
<dbReference type="InterPro" id="IPR039261">
    <property type="entry name" value="FNR_nucleotide-bd"/>
</dbReference>
<dbReference type="GO" id="GO:0050660">
    <property type="term" value="F:flavin adenine dinucleotide binding"/>
    <property type="evidence" value="ECO:0007669"/>
    <property type="project" value="TreeGrafter"/>
</dbReference>
<protein>
    <recommendedName>
        <fullName evidence="12">Methionine synthase reductase</fullName>
        <ecNumber evidence="11">1.16.1.8</ecNumber>
    </recommendedName>
</protein>
<dbReference type="InterPro" id="IPR001433">
    <property type="entry name" value="OxRdtase_FAD/NAD-bd"/>
</dbReference>
<dbReference type="Pfam" id="PF00175">
    <property type="entry name" value="NAD_binding_1"/>
    <property type="match status" value="1"/>
</dbReference>
<evidence type="ECO:0000256" key="8">
    <source>
        <dbReference type="ARBA" id="ARBA00022857"/>
    </source>
</evidence>